<feature type="region of interest" description="Disordered" evidence="1">
    <location>
        <begin position="42"/>
        <end position="70"/>
    </location>
</feature>
<evidence type="ECO:0000256" key="1">
    <source>
        <dbReference type="SAM" id="MobiDB-lite"/>
    </source>
</evidence>
<dbReference type="AlphaFoldDB" id="A0A061S859"/>
<name>A0A061S859_9CHLO</name>
<gene>
    <name evidence="2" type="ORF">TSPGSL018_13320</name>
</gene>
<accession>A0A061S859</accession>
<dbReference type="EMBL" id="GBEZ01006190">
    <property type="protein sequence ID" value="JAC79189.1"/>
    <property type="molecule type" value="Transcribed_RNA"/>
</dbReference>
<feature type="non-terminal residue" evidence="2">
    <location>
        <position position="1"/>
    </location>
</feature>
<evidence type="ECO:0000313" key="2">
    <source>
        <dbReference type="EMBL" id="JAC79189.1"/>
    </source>
</evidence>
<protein>
    <submittedName>
        <fullName evidence="2">Uncharacterized protein</fullName>
    </submittedName>
</protein>
<sequence>RPSSRGHFPGQGAEGSRMHWFPCPVAATLLLESTERIGLRSCPLQHLPKPPPKEPPHAEATTERKGGHMA</sequence>
<proteinExistence type="predicted"/>
<organism evidence="2">
    <name type="scientific">Tetraselmis sp. GSL018</name>
    <dbReference type="NCBI Taxonomy" id="582737"/>
    <lineage>
        <taxon>Eukaryota</taxon>
        <taxon>Viridiplantae</taxon>
        <taxon>Chlorophyta</taxon>
        <taxon>core chlorophytes</taxon>
        <taxon>Chlorodendrophyceae</taxon>
        <taxon>Chlorodendrales</taxon>
        <taxon>Chlorodendraceae</taxon>
        <taxon>Tetraselmis</taxon>
    </lineage>
</organism>
<feature type="compositionally biased region" description="Basic and acidic residues" evidence="1">
    <location>
        <begin position="51"/>
        <end position="70"/>
    </location>
</feature>
<reference evidence="2" key="1">
    <citation type="submission" date="2014-05" db="EMBL/GenBank/DDBJ databases">
        <title>The transcriptome of the halophilic microalga Tetraselmis sp. GSL018 isolated from the Great Salt Lake, Utah.</title>
        <authorList>
            <person name="Jinkerson R.E."/>
            <person name="D'Adamo S."/>
            <person name="Posewitz M.C."/>
        </authorList>
    </citation>
    <scope>NUCLEOTIDE SEQUENCE</scope>
    <source>
        <strain evidence="2">GSL018</strain>
    </source>
</reference>